<accession>A0A9N9LXE1</accession>
<dbReference type="Proteomes" id="UP000701801">
    <property type="component" value="Unassembled WGS sequence"/>
</dbReference>
<keyword evidence="2" id="KW-1185">Reference proteome</keyword>
<comment type="caution">
    <text evidence="1">The sequence shown here is derived from an EMBL/GenBank/DDBJ whole genome shotgun (WGS) entry which is preliminary data.</text>
</comment>
<dbReference type="AlphaFoldDB" id="A0A9N9LXE1"/>
<dbReference type="Gene3D" id="3.40.50.720">
    <property type="entry name" value="NAD(P)-binding Rossmann-like Domain"/>
    <property type="match status" value="1"/>
</dbReference>
<organism evidence="1 2">
    <name type="scientific">Hymenoscyphus albidus</name>
    <dbReference type="NCBI Taxonomy" id="595503"/>
    <lineage>
        <taxon>Eukaryota</taxon>
        <taxon>Fungi</taxon>
        <taxon>Dikarya</taxon>
        <taxon>Ascomycota</taxon>
        <taxon>Pezizomycotina</taxon>
        <taxon>Leotiomycetes</taxon>
        <taxon>Helotiales</taxon>
        <taxon>Helotiaceae</taxon>
        <taxon>Hymenoscyphus</taxon>
    </lineage>
</organism>
<sequence length="162" mass="17989">MFTAAIVKRERGFQVEKGENFWGGKHAQTYFKKKGTWQAIAIHVDDVSDAIILLAEEGLKAQGGKAQWGDEGYYFAEAEEFQWGSIAVAVTKALYKEGALKSGDVDSISIEDATQQHHYASILWRGNCRSRADRLHALGWEAKAPNVLQSVPEMIAESLKSM</sequence>
<reference evidence="1" key="1">
    <citation type="submission" date="2021-07" db="EMBL/GenBank/DDBJ databases">
        <authorList>
            <person name="Durling M."/>
        </authorList>
    </citation>
    <scope>NUCLEOTIDE SEQUENCE</scope>
</reference>
<protein>
    <submittedName>
        <fullName evidence="1">Uncharacterized protein</fullName>
    </submittedName>
</protein>
<dbReference type="OrthoDB" id="2130169at2759"/>
<name>A0A9N9LXE1_9HELO</name>
<evidence type="ECO:0000313" key="2">
    <source>
        <dbReference type="Proteomes" id="UP000701801"/>
    </source>
</evidence>
<dbReference type="EMBL" id="CAJVRM010000497">
    <property type="protein sequence ID" value="CAG8981618.1"/>
    <property type="molecule type" value="Genomic_DNA"/>
</dbReference>
<evidence type="ECO:0000313" key="1">
    <source>
        <dbReference type="EMBL" id="CAG8981618.1"/>
    </source>
</evidence>
<proteinExistence type="predicted"/>
<gene>
    <name evidence="1" type="ORF">HYALB_00012969</name>
</gene>